<organism evidence="2 3">
    <name type="scientific">Halobellus ruber</name>
    <dbReference type="NCBI Taxonomy" id="2761102"/>
    <lineage>
        <taxon>Archaea</taxon>
        <taxon>Methanobacteriati</taxon>
        <taxon>Methanobacteriota</taxon>
        <taxon>Stenosarchaea group</taxon>
        <taxon>Halobacteria</taxon>
        <taxon>Halobacteriales</taxon>
        <taxon>Haloferacaceae</taxon>
        <taxon>Halobellus</taxon>
    </lineage>
</organism>
<dbReference type="Pfam" id="PF04250">
    <property type="entry name" value="DUF429"/>
    <property type="match status" value="1"/>
</dbReference>
<reference evidence="2 3" key="1">
    <citation type="submission" date="2020-08" db="EMBL/GenBank/DDBJ databases">
        <authorList>
            <person name="Seo M.-J."/>
        </authorList>
    </citation>
    <scope>NUCLEOTIDE SEQUENCE [LARGE SCALE GENOMIC DNA]</scope>
    <source>
        <strain evidence="2 3">MBLA0160</strain>
    </source>
</reference>
<sequence>MYVGVDGCPDGWLAVVYSGSGYEGSRFYRTVGDLWADHCDADRILIDVPIGLREDSGEPRACDTAARKALSPDRHASVFPTPVRAAAREESYDAAKAVQERLTDGSLNRQTWGIVPKIDEVDRFLLDTPAARDAIQECHPEVCFRAFAGAPTAYSKTGQPERAFWERAAALRAVEPDVYDHLWDAASGLGCDASDDDLLDAFVVALTARGDATGLETLPADPETDPRGLPMEIVFRPPPE</sequence>
<evidence type="ECO:0000313" key="3">
    <source>
        <dbReference type="Proteomes" id="UP000546257"/>
    </source>
</evidence>
<comment type="caution">
    <text evidence="2">The sequence shown here is derived from an EMBL/GenBank/DDBJ whole genome shotgun (WGS) entry which is preliminary data.</text>
</comment>
<evidence type="ECO:0000256" key="1">
    <source>
        <dbReference type="SAM" id="MobiDB-lite"/>
    </source>
</evidence>
<dbReference type="AlphaFoldDB" id="A0A7J9SGJ8"/>
<keyword evidence="3" id="KW-1185">Reference proteome</keyword>
<protein>
    <submittedName>
        <fullName evidence="2">DUF429 domain-containing protein</fullName>
    </submittedName>
</protein>
<name>A0A7J9SGJ8_9EURY</name>
<dbReference type="EMBL" id="JACKXD010000002">
    <property type="protein sequence ID" value="MBB6646085.1"/>
    <property type="molecule type" value="Genomic_DNA"/>
</dbReference>
<gene>
    <name evidence="2" type="ORF">H5V44_07255</name>
</gene>
<dbReference type="RefSeq" id="WP_185192440.1">
    <property type="nucleotide sequence ID" value="NZ_JACKXD010000002.1"/>
</dbReference>
<dbReference type="Proteomes" id="UP000546257">
    <property type="component" value="Unassembled WGS sequence"/>
</dbReference>
<feature type="region of interest" description="Disordered" evidence="1">
    <location>
        <begin position="215"/>
        <end position="240"/>
    </location>
</feature>
<accession>A0A7J9SGJ8</accession>
<proteinExistence type="predicted"/>
<evidence type="ECO:0000313" key="2">
    <source>
        <dbReference type="EMBL" id="MBB6646085.1"/>
    </source>
</evidence>
<dbReference type="InterPro" id="IPR007362">
    <property type="entry name" value="DUF429"/>
</dbReference>